<proteinExistence type="predicted"/>
<keyword evidence="2" id="KW-1185">Reference proteome</keyword>
<sequence length="310" mass="33484">MTRARIWVLLGEKTGDNNQLLRLAEALGLPFRAIELRYTQLRRLRPALLGESLASLDKESRDEIAPPWPDLVLGIGNRSAPVALAIRKASGGMVKLVRLGNPRLDPRNFDLVITTPQYDVPARSNVIRLPVGISTVTPVKPTSREREWLKALPRPHRLLLVGGDTFMWRLTPAIVAEAAAYLEAIPGTLIGCGSARTDPEALAALNLRKGLPRYSVLLKDADEIHVTADSVAMVSDAIATGKPVGLVLPQQTLAGRFFYGSGLPVPVRDIRRFWTGVQAAGLVGTIDAPRSGKLNCDPLATAVAAVRALL</sequence>
<dbReference type="EMBL" id="CP060697">
    <property type="protein sequence ID" value="QNM83059.1"/>
    <property type="molecule type" value="Genomic_DNA"/>
</dbReference>
<organism evidence="1 2">
    <name type="scientific">Sphingomonas sabuli</name>
    <dbReference type="NCBI Taxonomy" id="2764186"/>
    <lineage>
        <taxon>Bacteria</taxon>
        <taxon>Pseudomonadati</taxon>
        <taxon>Pseudomonadota</taxon>
        <taxon>Alphaproteobacteria</taxon>
        <taxon>Sphingomonadales</taxon>
        <taxon>Sphingomonadaceae</taxon>
        <taxon>Sphingomonas</taxon>
    </lineage>
</organism>
<dbReference type="KEGG" id="ssau:H8M03_01465"/>
<dbReference type="RefSeq" id="WP_187480014.1">
    <property type="nucleotide sequence ID" value="NZ_CP060697.1"/>
</dbReference>
<protein>
    <submittedName>
        <fullName evidence="1">Mitochondrial fission ELM1 family protein</fullName>
    </submittedName>
</protein>
<dbReference type="AlphaFoldDB" id="A0A7G9L360"/>
<reference evidence="1 2" key="1">
    <citation type="submission" date="2020-08" db="EMBL/GenBank/DDBJ databases">
        <title>Sphingomonas sp. sand1-3 16S ribosomal RNA gene Genome sequencing and assembly.</title>
        <authorList>
            <person name="Kang M."/>
        </authorList>
    </citation>
    <scope>NUCLEOTIDE SEQUENCE [LARGE SCALE GENOMIC DNA]</scope>
    <source>
        <strain evidence="2">sand1-3</strain>
    </source>
</reference>
<evidence type="ECO:0000313" key="2">
    <source>
        <dbReference type="Proteomes" id="UP000515861"/>
    </source>
</evidence>
<dbReference type="Pfam" id="PF06258">
    <property type="entry name" value="Mito_fiss_Elm1"/>
    <property type="match status" value="1"/>
</dbReference>
<name>A0A7G9L360_9SPHN</name>
<dbReference type="InterPro" id="IPR009367">
    <property type="entry name" value="Elm1-like"/>
</dbReference>
<evidence type="ECO:0000313" key="1">
    <source>
        <dbReference type="EMBL" id="QNM83059.1"/>
    </source>
</evidence>
<gene>
    <name evidence="1" type="ORF">H8M03_01465</name>
</gene>
<dbReference type="Proteomes" id="UP000515861">
    <property type="component" value="Chromosome"/>
</dbReference>
<accession>A0A7G9L360</accession>